<evidence type="ECO:0000313" key="1">
    <source>
        <dbReference type="EMBL" id="CAH3123513.1"/>
    </source>
</evidence>
<accession>A0ABN8NWD4</accession>
<evidence type="ECO:0000313" key="2">
    <source>
        <dbReference type="Proteomes" id="UP001159405"/>
    </source>
</evidence>
<gene>
    <name evidence="1" type="ORF">PLOB_00030039</name>
</gene>
<comment type="caution">
    <text evidence="1">The sequence shown here is derived from an EMBL/GenBank/DDBJ whole genome shotgun (WGS) entry which is preliminary data.</text>
</comment>
<feature type="non-terminal residue" evidence="1">
    <location>
        <position position="1"/>
    </location>
</feature>
<sequence>HKLTLWRNGSASDSRSEGCVFESRRVLGTCYPSFSQVSLRRTPLERVLTRVLTRVLSRIYGLEKSRVAEGVEFPRGCPAYRVKSIYFLTIAIECANEIRATVDSLTRCMRLTTAMAGSLGAFCVWVMRYRVKIQKHR</sequence>
<name>A0ABN8NWD4_9CNID</name>
<dbReference type="EMBL" id="CALNXK010000038">
    <property type="protein sequence ID" value="CAH3123513.1"/>
    <property type="molecule type" value="Genomic_DNA"/>
</dbReference>
<dbReference type="Proteomes" id="UP001159405">
    <property type="component" value="Unassembled WGS sequence"/>
</dbReference>
<feature type="non-terminal residue" evidence="1">
    <location>
        <position position="137"/>
    </location>
</feature>
<keyword evidence="2" id="KW-1185">Reference proteome</keyword>
<organism evidence="1 2">
    <name type="scientific">Porites lobata</name>
    <dbReference type="NCBI Taxonomy" id="104759"/>
    <lineage>
        <taxon>Eukaryota</taxon>
        <taxon>Metazoa</taxon>
        <taxon>Cnidaria</taxon>
        <taxon>Anthozoa</taxon>
        <taxon>Hexacorallia</taxon>
        <taxon>Scleractinia</taxon>
        <taxon>Fungiina</taxon>
        <taxon>Poritidae</taxon>
        <taxon>Porites</taxon>
    </lineage>
</organism>
<reference evidence="1 2" key="1">
    <citation type="submission" date="2022-05" db="EMBL/GenBank/DDBJ databases">
        <authorList>
            <consortium name="Genoscope - CEA"/>
            <person name="William W."/>
        </authorList>
    </citation>
    <scope>NUCLEOTIDE SEQUENCE [LARGE SCALE GENOMIC DNA]</scope>
</reference>
<protein>
    <submittedName>
        <fullName evidence="1">Uncharacterized protein</fullName>
    </submittedName>
</protein>
<proteinExistence type="predicted"/>